<dbReference type="PANTHER" id="PTHR47947:SF26">
    <property type="entry name" value="CYTOCHROME P450"/>
    <property type="match status" value="1"/>
</dbReference>
<evidence type="ECO:0000256" key="6">
    <source>
        <dbReference type="ARBA" id="ARBA00022723"/>
    </source>
</evidence>
<keyword evidence="11" id="KW-0503">Monooxygenase</keyword>
<keyword evidence="7 12" id="KW-1133">Transmembrane helix</keyword>
<feature type="transmembrane region" description="Helical" evidence="12">
    <location>
        <begin position="6"/>
        <end position="21"/>
    </location>
</feature>
<evidence type="ECO:0000256" key="12">
    <source>
        <dbReference type="SAM" id="Phobius"/>
    </source>
</evidence>
<keyword evidence="5 12" id="KW-0812">Transmembrane</keyword>
<evidence type="ECO:0000256" key="9">
    <source>
        <dbReference type="ARBA" id="ARBA00023004"/>
    </source>
</evidence>
<dbReference type="EMBL" id="JBBWWR010000008">
    <property type="protein sequence ID" value="KAK8962392.1"/>
    <property type="molecule type" value="Genomic_DNA"/>
</dbReference>
<dbReference type="InterPro" id="IPR036396">
    <property type="entry name" value="Cyt_P450_sf"/>
</dbReference>
<dbReference type="InterPro" id="IPR050651">
    <property type="entry name" value="Plant_Cytochrome_P450_Monoox"/>
</dbReference>
<keyword evidence="6 11" id="KW-0479">Metal-binding</keyword>
<evidence type="ECO:0000256" key="5">
    <source>
        <dbReference type="ARBA" id="ARBA00022692"/>
    </source>
</evidence>
<evidence type="ECO:0000256" key="2">
    <source>
        <dbReference type="ARBA" id="ARBA00004370"/>
    </source>
</evidence>
<evidence type="ECO:0000313" key="14">
    <source>
        <dbReference type="Proteomes" id="UP001412067"/>
    </source>
</evidence>
<dbReference type="PRINTS" id="PR00385">
    <property type="entry name" value="P450"/>
</dbReference>
<dbReference type="Pfam" id="PF00067">
    <property type="entry name" value="p450"/>
    <property type="match status" value="1"/>
</dbReference>
<keyword evidence="4 11" id="KW-0349">Heme</keyword>
<dbReference type="Proteomes" id="UP001412067">
    <property type="component" value="Unassembled WGS sequence"/>
</dbReference>
<accession>A0ABR2MEU1</accession>
<evidence type="ECO:0000256" key="7">
    <source>
        <dbReference type="ARBA" id="ARBA00022989"/>
    </source>
</evidence>
<comment type="subcellular location">
    <subcellularLocation>
        <location evidence="2">Membrane</location>
    </subcellularLocation>
</comment>
<evidence type="ECO:0000313" key="13">
    <source>
        <dbReference type="EMBL" id="KAK8962392.1"/>
    </source>
</evidence>
<evidence type="ECO:0000256" key="4">
    <source>
        <dbReference type="ARBA" id="ARBA00022617"/>
    </source>
</evidence>
<evidence type="ECO:0000256" key="11">
    <source>
        <dbReference type="RuleBase" id="RU000461"/>
    </source>
</evidence>
<evidence type="ECO:0000256" key="8">
    <source>
        <dbReference type="ARBA" id="ARBA00023002"/>
    </source>
</evidence>
<sequence>MDQLSSFSYILLILLTFLLLLRRRPLRLRNLPPTIPGAVPIIGHLHLLARNRRQPIHRTLADISAAHGPTLLLHFGSRRVLLVSSPSAANECLTVNDLTFANRPPLLSGKYFGFNYSTLGSVSHGPLWRNLRRIASVELLSPARVQAFVDIRADEVRSLIRRLRRPAGEQTVIDVMLSLQEAEPTIYSDEIVMGMIWVLIAAGTDTSAGTIEWALSLLLNHPESQKKARDEIDRIVGHSRLISDADLPQLPYLQNIINETLRLFPAGPLLAPHFSSKDCTVQGYRIPKGTMLLINAHAMNRDPQLWKEPESFMPERFKEEEAGGGAFMPFGKGRRSCPGQAMALHAVGLALGTLIQCFEWERVDRGQMVDLTEGEGITLPKVIPLEALCKARPVMSGVLSQLI</sequence>
<protein>
    <submittedName>
        <fullName evidence="13">Cytochrome P450 81F1</fullName>
    </submittedName>
</protein>
<proteinExistence type="inferred from homology"/>
<name>A0ABR2MEU1_9ASPA</name>
<evidence type="ECO:0000256" key="3">
    <source>
        <dbReference type="ARBA" id="ARBA00010617"/>
    </source>
</evidence>
<comment type="similarity">
    <text evidence="3 11">Belongs to the cytochrome P450 family.</text>
</comment>
<dbReference type="PRINTS" id="PR00359">
    <property type="entry name" value="BP450"/>
</dbReference>
<keyword evidence="9 11" id="KW-0408">Iron</keyword>
<keyword evidence="8 11" id="KW-0560">Oxidoreductase</keyword>
<organism evidence="13 14">
    <name type="scientific">Platanthera guangdongensis</name>
    <dbReference type="NCBI Taxonomy" id="2320717"/>
    <lineage>
        <taxon>Eukaryota</taxon>
        <taxon>Viridiplantae</taxon>
        <taxon>Streptophyta</taxon>
        <taxon>Embryophyta</taxon>
        <taxon>Tracheophyta</taxon>
        <taxon>Spermatophyta</taxon>
        <taxon>Magnoliopsida</taxon>
        <taxon>Liliopsida</taxon>
        <taxon>Asparagales</taxon>
        <taxon>Orchidaceae</taxon>
        <taxon>Orchidoideae</taxon>
        <taxon>Orchideae</taxon>
        <taxon>Orchidinae</taxon>
        <taxon>Platanthera</taxon>
    </lineage>
</organism>
<dbReference type="InterPro" id="IPR001128">
    <property type="entry name" value="Cyt_P450"/>
</dbReference>
<comment type="cofactor">
    <cofactor evidence="1">
        <name>heme</name>
        <dbReference type="ChEBI" id="CHEBI:30413"/>
    </cofactor>
</comment>
<dbReference type="InterPro" id="IPR002397">
    <property type="entry name" value="Cyt_P450_B"/>
</dbReference>
<dbReference type="Gene3D" id="1.10.630.10">
    <property type="entry name" value="Cytochrome P450"/>
    <property type="match status" value="2"/>
</dbReference>
<dbReference type="PROSITE" id="PS00086">
    <property type="entry name" value="CYTOCHROME_P450"/>
    <property type="match status" value="1"/>
</dbReference>
<keyword evidence="10 12" id="KW-0472">Membrane</keyword>
<dbReference type="PANTHER" id="PTHR47947">
    <property type="entry name" value="CYTOCHROME P450 82C3-RELATED"/>
    <property type="match status" value="1"/>
</dbReference>
<reference evidence="13 14" key="1">
    <citation type="journal article" date="2022" name="Nat. Plants">
        <title>Genomes of leafy and leafless Platanthera orchids illuminate the evolution of mycoheterotrophy.</title>
        <authorList>
            <person name="Li M.H."/>
            <person name="Liu K.W."/>
            <person name="Li Z."/>
            <person name="Lu H.C."/>
            <person name="Ye Q.L."/>
            <person name="Zhang D."/>
            <person name="Wang J.Y."/>
            <person name="Li Y.F."/>
            <person name="Zhong Z.M."/>
            <person name="Liu X."/>
            <person name="Yu X."/>
            <person name="Liu D.K."/>
            <person name="Tu X.D."/>
            <person name="Liu B."/>
            <person name="Hao Y."/>
            <person name="Liao X.Y."/>
            <person name="Jiang Y.T."/>
            <person name="Sun W.H."/>
            <person name="Chen J."/>
            <person name="Chen Y.Q."/>
            <person name="Ai Y."/>
            <person name="Zhai J.W."/>
            <person name="Wu S.S."/>
            <person name="Zhou Z."/>
            <person name="Hsiao Y.Y."/>
            <person name="Wu W.L."/>
            <person name="Chen Y.Y."/>
            <person name="Lin Y.F."/>
            <person name="Hsu J.L."/>
            <person name="Li C.Y."/>
            <person name="Wang Z.W."/>
            <person name="Zhao X."/>
            <person name="Zhong W.Y."/>
            <person name="Ma X.K."/>
            <person name="Ma L."/>
            <person name="Huang J."/>
            <person name="Chen G.Z."/>
            <person name="Huang M.Z."/>
            <person name="Huang L."/>
            <person name="Peng D.H."/>
            <person name="Luo Y.B."/>
            <person name="Zou S.Q."/>
            <person name="Chen S.P."/>
            <person name="Lan S."/>
            <person name="Tsai W.C."/>
            <person name="Van de Peer Y."/>
            <person name="Liu Z.J."/>
        </authorList>
    </citation>
    <scope>NUCLEOTIDE SEQUENCE [LARGE SCALE GENOMIC DNA]</scope>
    <source>
        <strain evidence="13">Lor288</strain>
    </source>
</reference>
<evidence type="ECO:0000256" key="10">
    <source>
        <dbReference type="ARBA" id="ARBA00023136"/>
    </source>
</evidence>
<gene>
    <name evidence="13" type="primary">CYP81F1</name>
    <name evidence="13" type="ORF">KSP40_PGU018522</name>
</gene>
<keyword evidence="14" id="KW-1185">Reference proteome</keyword>
<dbReference type="SUPFAM" id="SSF48264">
    <property type="entry name" value="Cytochrome P450"/>
    <property type="match status" value="1"/>
</dbReference>
<comment type="caution">
    <text evidence="13">The sequence shown here is derived from an EMBL/GenBank/DDBJ whole genome shotgun (WGS) entry which is preliminary data.</text>
</comment>
<evidence type="ECO:0000256" key="1">
    <source>
        <dbReference type="ARBA" id="ARBA00001971"/>
    </source>
</evidence>
<dbReference type="InterPro" id="IPR017972">
    <property type="entry name" value="Cyt_P450_CS"/>
</dbReference>